<dbReference type="HOGENOM" id="CLU_1840276_0_0_1"/>
<evidence type="ECO:0000256" key="1">
    <source>
        <dbReference type="SAM" id="Phobius"/>
    </source>
</evidence>
<feature type="transmembrane region" description="Helical" evidence="1">
    <location>
        <begin position="79"/>
        <end position="99"/>
    </location>
</feature>
<name>J3N2Q0_ORYBR</name>
<dbReference type="EnsemblPlants" id="OB10G17980.1">
    <property type="protein sequence ID" value="OB10G17980.1"/>
    <property type="gene ID" value="OB10G17980"/>
</dbReference>
<accession>J3N2Q0</accession>
<evidence type="ECO:0000313" key="2">
    <source>
        <dbReference type="EnsemblPlants" id="OB10G17980.1"/>
    </source>
</evidence>
<keyword evidence="3" id="KW-1185">Reference proteome</keyword>
<dbReference type="Gramene" id="OB10G17980.1">
    <property type="protein sequence ID" value="OB10G17980.1"/>
    <property type="gene ID" value="OB10G17980"/>
</dbReference>
<organism evidence="2">
    <name type="scientific">Oryza brachyantha</name>
    <name type="common">malo sina</name>
    <dbReference type="NCBI Taxonomy" id="4533"/>
    <lineage>
        <taxon>Eukaryota</taxon>
        <taxon>Viridiplantae</taxon>
        <taxon>Streptophyta</taxon>
        <taxon>Embryophyta</taxon>
        <taxon>Tracheophyta</taxon>
        <taxon>Spermatophyta</taxon>
        <taxon>Magnoliopsida</taxon>
        <taxon>Liliopsida</taxon>
        <taxon>Poales</taxon>
        <taxon>Poaceae</taxon>
        <taxon>BOP clade</taxon>
        <taxon>Oryzoideae</taxon>
        <taxon>Oryzeae</taxon>
        <taxon>Oryzinae</taxon>
        <taxon>Oryza</taxon>
    </lineage>
</organism>
<reference evidence="2" key="1">
    <citation type="journal article" date="2013" name="Nat. Commun.">
        <title>Whole-genome sequencing of Oryza brachyantha reveals mechanisms underlying Oryza genome evolution.</title>
        <authorList>
            <person name="Chen J."/>
            <person name="Huang Q."/>
            <person name="Gao D."/>
            <person name="Wang J."/>
            <person name="Lang Y."/>
            <person name="Liu T."/>
            <person name="Li B."/>
            <person name="Bai Z."/>
            <person name="Luis Goicoechea J."/>
            <person name="Liang C."/>
            <person name="Chen C."/>
            <person name="Zhang W."/>
            <person name="Sun S."/>
            <person name="Liao Y."/>
            <person name="Zhang X."/>
            <person name="Yang L."/>
            <person name="Song C."/>
            <person name="Wang M."/>
            <person name="Shi J."/>
            <person name="Liu G."/>
            <person name="Liu J."/>
            <person name="Zhou H."/>
            <person name="Zhou W."/>
            <person name="Yu Q."/>
            <person name="An N."/>
            <person name="Chen Y."/>
            <person name="Cai Q."/>
            <person name="Wang B."/>
            <person name="Liu B."/>
            <person name="Min J."/>
            <person name="Huang Y."/>
            <person name="Wu H."/>
            <person name="Li Z."/>
            <person name="Zhang Y."/>
            <person name="Yin Y."/>
            <person name="Song W."/>
            <person name="Jiang J."/>
            <person name="Jackson S.A."/>
            <person name="Wing R.A."/>
            <person name="Wang J."/>
            <person name="Chen M."/>
        </authorList>
    </citation>
    <scope>NUCLEOTIDE SEQUENCE [LARGE SCALE GENOMIC DNA]</scope>
    <source>
        <strain evidence="2">cv. IRGC 101232</strain>
    </source>
</reference>
<dbReference type="AlphaFoldDB" id="J3N2Q0"/>
<keyword evidence="1" id="KW-0472">Membrane</keyword>
<reference evidence="2" key="2">
    <citation type="submission" date="2013-04" db="UniProtKB">
        <authorList>
            <consortium name="EnsemblPlants"/>
        </authorList>
    </citation>
    <scope>IDENTIFICATION</scope>
</reference>
<feature type="transmembrane region" description="Helical" evidence="1">
    <location>
        <begin position="111"/>
        <end position="131"/>
    </location>
</feature>
<dbReference type="Proteomes" id="UP000006038">
    <property type="component" value="Chromosome 10"/>
</dbReference>
<keyword evidence="1" id="KW-1133">Transmembrane helix</keyword>
<protein>
    <submittedName>
        <fullName evidence="2">Uncharacterized protein</fullName>
    </submittedName>
</protein>
<proteinExistence type="predicted"/>
<evidence type="ECO:0000313" key="3">
    <source>
        <dbReference type="Proteomes" id="UP000006038"/>
    </source>
</evidence>
<keyword evidence="1" id="KW-0812">Transmembrane</keyword>
<sequence>RFVACIFSQVVTLNQNNHALRPSLQRKCKANLNDLNPINACTYGCISKIEMNGNRKSLRNYIYIPQKYWRKTTYILQAIHAYFLCCCLEIPLYFFYICLIKSVLLTILLRLFINSFTNIDTISLFFLMFMFTNQNSNFLP</sequence>